<dbReference type="AlphaFoldDB" id="A0ABD6H960"/>
<sequence>MSDDYTRLRMTWLDQVYSDERLSKSVATNVAFFISQHFNRKRFNESGDFSAWPSYATLAEKVGCSEKTVQRAVSLLKQCGHIHTKGKGGRHCSLAYYAVLVSQSAQNVEEKGGHRSPRLKDKADFEAEKVDTAVPKGGHSRPQKVDTDVLLTSLNKSLKNLSEAPTAKPERKAPAEVSGVDPLKAAGSVAVLSVLMTGPGELPPLPPFVRQNPKHEWVMDHQAKHGWPDLYSVCRDPQRWYRAFDDFAHEMEAVEASKDNPKWCAWRDEYRARGWPMPRPDGQLMHFPDCGPKLLDVFLVRLLRAMQAVNIARSANVVRFG</sequence>
<dbReference type="EMBL" id="MBFE02000007">
    <property type="protein sequence ID" value="MUO42633.1"/>
    <property type="molecule type" value="Genomic_DNA"/>
</dbReference>
<dbReference type="EMBL" id="MBFA02000006">
    <property type="protein sequence ID" value="MUP10602.1"/>
    <property type="molecule type" value="Genomic_DNA"/>
</dbReference>
<keyword evidence="3" id="KW-1185">Reference proteome</keyword>
<organism evidence="2 4">
    <name type="scientific">Agrobacterium vitis</name>
    <name type="common">Rhizobium vitis</name>
    <dbReference type="NCBI Taxonomy" id="373"/>
    <lineage>
        <taxon>Bacteria</taxon>
        <taxon>Pseudomonadati</taxon>
        <taxon>Pseudomonadota</taxon>
        <taxon>Alphaproteobacteria</taxon>
        <taxon>Hyphomicrobiales</taxon>
        <taxon>Rhizobiaceae</taxon>
        <taxon>Rhizobium/Agrobacterium group</taxon>
        <taxon>Agrobacterium</taxon>
    </lineage>
</organism>
<dbReference type="SUPFAM" id="SSF46785">
    <property type="entry name" value="Winged helix' DNA-binding domain"/>
    <property type="match status" value="1"/>
</dbReference>
<accession>A0ABD6H960</accession>
<dbReference type="Proteomes" id="UP000179454">
    <property type="component" value="Unassembled WGS sequence"/>
</dbReference>
<proteinExistence type="predicted"/>
<name>A0ABD6H960_AGRVI</name>
<gene>
    <name evidence="2" type="ORF">BBK91_012040</name>
    <name evidence="1" type="ORF">BBL17_012650</name>
</gene>
<evidence type="ECO:0000313" key="1">
    <source>
        <dbReference type="EMBL" id="MUO42633.1"/>
    </source>
</evidence>
<evidence type="ECO:0000313" key="2">
    <source>
        <dbReference type="EMBL" id="MUP10602.1"/>
    </source>
</evidence>
<evidence type="ECO:0000313" key="4">
    <source>
        <dbReference type="Proteomes" id="UP000179536"/>
    </source>
</evidence>
<dbReference type="InterPro" id="IPR036388">
    <property type="entry name" value="WH-like_DNA-bd_sf"/>
</dbReference>
<dbReference type="Proteomes" id="UP000179536">
    <property type="component" value="Unassembled WGS sequence"/>
</dbReference>
<dbReference type="Gene3D" id="1.10.10.10">
    <property type="entry name" value="Winged helix-like DNA-binding domain superfamily/Winged helix DNA-binding domain"/>
    <property type="match status" value="1"/>
</dbReference>
<dbReference type="RefSeq" id="WP_049777132.1">
    <property type="nucleotide sequence ID" value="NZ_MBFA02000006.1"/>
</dbReference>
<evidence type="ECO:0000313" key="3">
    <source>
        <dbReference type="Proteomes" id="UP000179454"/>
    </source>
</evidence>
<protein>
    <submittedName>
        <fullName evidence="2">Helix-turn-helix domain-containing protein</fullName>
    </submittedName>
</protein>
<dbReference type="Pfam" id="PF13730">
    <property type="entry name" value="HTH_36"/>
    <property type="match status" value="1"/>
</dbReference>
<comment type="caution">
    <text evidence="2">The sequence shown here is derived from an EMBL/GenBank/DDBJ whole genome shotgun (WGS) entry which is preliminary data.</text>
</comment>
<reference evidence="3 4" key="1">
    <citation type="submission" date="2019-11" db="EMBL/GenBank/DDBJ databases">
        <title>Whole-genome sequencing of Allorhizobium vitis.</title>
        <authorList>
            <person name="Gan H.M."/>
            <person name="Savka M.A."/>
        </authorList>
    </citation>
    <scope>NUCLEOTIDE SEQUENCE [LARGE SCALE GENOMIC DNA]</scope>
    <source>
        <strain evidence="2 4">RF2/1</strain>
        <strain evidence="1 3">T1/7</strain>
    </source>
</reference>
<dbReference type="InterPro" id="IPR036390">
    <property type="entry name" value="WH_DNA-bd_sf"/>
</dbReference>